<feature type="region of interest" description="Disordered" evidence="2">
    <location>
        <begin position="51"/>
        <end position="126"/>
    </location>
</feature>
<dbReference type="PANTHER" id="PTHR31500">
    <property type="entry name" value="AT-HOOK MOTIF NUCLEAR-LOCALIZED PROTEIN 9"/>
    <property type="match status" value="1"/>
</dbReference>
<keyword evidence="1" id="KW-0804">Transcription</keyword>
<evidence type="ECO:0000256" key="2">
    <source>
        <dbReference type="SAM" id="MobiDB-lite"/>
    </source>
</evidence>
<comment type="subcellular location">
    <subcellularLocation>
        <location evidence="1">Nucleus</location>
    </subcellularLocation>
</comment>
<dbReference type="InterPro" id="IPR017956">
    <property type="entry name" value="AT_hook_DNA-bd_motif"/>
</dbReference>
<dbReference type="InterPro" id="IPR039605">
    <property type="entry name" value="AHL"/>
</dbReference>
<accession>A0A200QB57</accession>
<organism evidence="3 4">
    <name type="scientific">Macleaya cordata</name>
    <name type="common">Five-seeded plume-poppy</name>
    <name type="synonym">Bocconia cordata</name>
    <dbReference type="NCBI Taxonomy" id="56857"/>
    <lineage>
        <taxon>Eukaryota</taxon>
        <taxon>Viridiplantae</taxon>
        <taxon>Streptophyta</taxon>
        <taxon>Embryophyta</taxon>
        <taxon>Tracheophyta</taxon>
        <taxon>Spermatophyta</taxon>
        <taxon>Magnoliopsida</taxon>
        <taxon>Ranunculales</taxon>
        <taxon>Papaveraceae</taxon>
        <taxon>Papaveroideae</taxon>
        <taxon>Macleaya</taxon>
    </lineage>
</organism>
<dbReference type="AlphaFoldDB" id="A0A200QB57"/>
<dbReference type="OrthoDB" id="1938809at2759"/>
<name>A0A200QB57_MACCD</name>
<keyword evidence="1" id="KW-0805">Transcription regulation</keyword>
<keyword evidence="1" id="KW-0539">Nucleus</keyword>
<comment type="caution">
    <text evidence="3">The sequence shown here is derived from an EMBL/GenBank/DDBJ whole genome shotgun (WGS) entry which is preliminary data.</text>
</comment>
<dbReference type="GO" id="GO:0003680">
    <property type="term" value="F:minor groove of adenine-thymine-rich DNA binding"/>
    <property type="evidence" value="ECO:0007669"/>
    <property type="project" value="UniProtKB-UniRule"/>
</dbReference>
<comment type="function">
    <text evidence="1">Transcription factor that specifically binds AT-rich DNA sequences related to the nuclear matrix attachment regions (MARs).</text>
</comment>
<dbReference type="OMA" id="QPKMEME"/>
<dbReference type="Proteomes" id="UP000195402">
    <property type="component" value="Unassembled WGS sequence"/>
</dbReference>
<keyword evidence="4" id="KW-1185">Reference proteome</keyword>
<reference evidence="3 4" key="1">
    <citation type="journal article" date="2017" name="Mol. Plant">
        <title>The Genome of Medicinal Plant Macleaya cordata Provides New Insights into Benzylisoquinoline Alkaloids Metabolism.</title>
        <authorList>
            <person name="Liu X."/>
            <person name="Liu Y."/>
            <person name="Huang P."/>
            <person name="Ma Y."/>
            <person name="Qing Z."/>
            <person name="Tang Q."/>
            <person name="Cao H."/>
            <person name="Cheng P."/>
            <person name="Zheng Y."/>
            <person name="Yuan Z."/>
            <person name="Zhou Y."/>
            <person name="Liu J."/>
            <person name="Tang Z."/>
            <person name="Zhuo Y."/>
            <person name="Zhang Y."/>
            <person name="Yu L."/>
            <person name="Huang J."/>
            <person name="Yang P."/>
            <person name="Peng Q."/>
            <person name="Zhang J."/>
            <person name="Jiang W."/>
            <person name="Zhang Z."/>
            <person name="Lin K."/>
            <person name="Ro D.K."/>
            <person name="Chen X."/>
            <person name="Xiong X."/>
            <person name="Shang Y."/>
            <person name="Huang S."/>
            <person name="Zeng J."/>
        </authorList>
    </citation>
    <scope>NUCLEOTIDE SEQUENCE [LARGE SCALE GENOMIC DNA]</scope>
    <source>
        <strain evidence="4">cv. BLH2017</strain>
        <tissue evidence="3">Root</tissue>
    </source>
</reference>
<feature type="compositionally biased region" description="Low complexity" evidence="2">
    <location>
        <begin position="72"/>
        <end position="96"/>
    </location>
</feature>
<dbReference type="SMART" id="SM00384">
    <property type="entry name" value="AT_hook"/>
    <property type="match status" value="2"/>
</dbReference>
<dbReference type="Pfam" id="PF02178">
    <property type="entry name" value="AT_hook"/>
    <property type="match status" value="2"/>
</dbReference>
<gene>
    <name evidence="3" type="ORF">BVC80_1827g64</name>
</gene>
<comment type="domain">
    <text evidence="1">The PPC domain mediates interactions between AHL proteins.</text>
</comment>
<evidence type="ECO:0000313" key="4">
    <source>
        <dbReference type="Proteomes" id="UP000195402"/>
    </source>
</evidence>
<dbReference type="GO" id="GO:0005634">
    <property type="term" value="C:nucleus"/>
    <property type="evidence" value="ECO:0007669"/>
    <property type="project" value="UniProtKB-SubCell"/>
</dbReference>
<dbReference type="EMBL" id="MVGT01002446">
    <property type="protein sequence ID" value="OVA07701.1"/>
    <property type="molecule type" value="Genomic_DNA"/>
</dbReference>
<dbReference type="STRING" id="56857.A0A200QB57"/>
<keyword evidence="1" id="KW-0238">DNA-binding</keyword>
<dbReference type="PANTHER" id="PTHR31500:SF96">
    <property type="entry name" value="AT-HOOK MOTIF NUCLEAR-LOCALIZED PROTEIN 7"/>
    <property type="match status" value="1"/>
</dbReference>
<feature type="compositionally biased region" description="Basic residues" evidence="2">
    <location>
        <begin position="55"/>
        <end position="64"/>
    </location>
</feature>
<proteinExistence type="predicted"/>
<evidence type="ECO:0000313" key="3">
    <source>
        <dbReference type="EMBL" id="OVA07701.1"/>
    </source>
</evidence>
<sequence>MDGREGISSGGGVTVMGADAPSNFHVAARNENPSQVGGSGSVATSVSVALAGTAVKKKRGRPRKYGPDGSVSLALSPMPISASAPSVPSVPSAGSGDFSAKRGRGRPAGSMNKPQPKMEMENLGNE</sequence>
<dbReference type="InParanoid" id="A0A200QB57"/>
<feature type="region of interest" description="Disordered" evidence="2">
    <location>
        <begin position="24"/>
        <end position="43"/>
    </location>
</feature>
<protein>
    <recommendedName>
        <fullName evidence="1">AT-hook motif nuclear-localized protein</fullName>
    </recommendedName>
</protein>
<evidence type="ECO:0000256" key="1">
    <source>
        <dbReference type="RuleBase" id="RU367031"/>
    </source>
</evidence>